<keyword evidence="2" id="KW-0732">Signal</keyword>
<keyword evidence="4" id="KW-1185">Reference proteome</keyword>
<feature type="region of interest" description="Disordered" evidence="1">
    <location>
        <begin position="410"/>
        <end position="431"/>
    </location>
</feature>
<evidence type="ECO:0000313" key="3">
    <source>
        <dbReference type="EMBL" id="CAG9164106.1"/>
    </source>
</evidence>
<gene>
    <name evidence="3" type="ORF">LMG32289_00444</name>
</gene>
<accession>A0ABM8WA47</accession>
<evidence type="ECO:0000256" key="1">
    <source>
        <dbReference type="SAM" id="MobiDB-lite"/>
    </source>
</evidence>
<proteinExistence type="predicted"/>
<feature type="signal peptide" evidence="2">
    <location>
        <begin position="1"/>
        <end position="25"/>
    </location>
</feature>
<dbReference type="Proteomes" id="UP000706525">
    <property type="component" value="Unassembled WGS sequence"/>
</dbReference>
<evidence type="ECO:0000313" key="4">
    <source>
        <dbReference type="Proteomes" id="UP000706525"/>
    </source>
</evidence>
<dbReference type="RefSeq" id="WP_223981288.1">
    <property type="nucleotide sequence ID" value="NZ_CAJZAG010000001.1"/>
</dbReference>
<reference evidence="3 4" key="1">
    <citation type="submission" date="2021-08" db="EMBL/GenBank/DDBJ databases">
        <authorList>
            <person name="Peeters C."/>
        </authorList>
    </citation>
    <scope>NUCLEOTIDE SEQUENCE [LARGE SCALE GENOMIC DNA]</scope>
    <source>
        <strain evidence="3 4">LMG 32289</strain>
    </source>
</reference>
<sequence length="431" mass="45331">MTLVRNLVVGVLSIVATTSVSLAQAIEQAPATPTTPITYRGPLSFGGTVAVTVDAPNAGQVQVRFEDSPFGLQGTIVGNYTTRYGESTVRQFAADASDPPSEAVVGRLRGAALRFTRNDDRLSGGISGLPNLALPARTARLAGILHATAAQDLPALASIAGIYTFVRHQEAGTPSRAAGNTKLGLDTGQFRIERSGAMWPCNDDGCLAPAAGSGAFVQKLEPADQTRWPGAFAVITDGKPGGRMYVSGKTGDATQDLTLYVANTAREVPGAGIGSIVMRTGESVASTLPYGRWRCQHPAMRPDPQTGSHAYRGTLQTETLDMTGPSVRNRDMNRPVQAWQTVASAPTATGSGGVAARGAANAIKGLSWVRWTPQRHQAFLPLDASTMAYALQSTAPVSSLDQMGICHRQRTVVPRSVKRPGKKTSTPRADQ</sequence>
<name>A0ABM8WA47_9BURK</name>
<organism evidence="3 4">
    <name type="scientific">Cupriavidus pampae</name>
    <dbReference type="NCBI Taxonomy" id="659251"/>
    <lineage>
        <taxon>Bacteria</taxon>
        <taxon>Pseudomonadati</taxon>
        <taxon>Pseudomonadota</taxon>
        <taxon>Betaproteobacteria</taxon>
        <taxon>Burkholderiales</taxon>
        <taxon>Burkholderiaceae</taxon>
        <taxon>Cupriavidus</taxon>
    </lineage>
</organism>
<dbReference type="EMBL" id="CAJZAG010000001">
    <property type="protein sequence ID" value="CAG9164106.1"/>
    <property type="molecule type" value="Genomic_DNA"/>
</dbReference>
<protein>
    <submittedName>
        <fullName evidence="3">Uncharacterized protein</fullName>
    </submittedName>
</protein>
<feature type="chain" id="PRO_5047082968" evidence="2">
    <location>
        <begin position="26"/>
        <end position="431"/>
    </location>
</feature>
<evidence type="ECO:0000256" key="2">
    <source>
        <dbReference type="SAM" id="SignalP"/>
    </source>
</evidence>
<comment type="caution">
    <text evidence="3">The sequence shown here is derived from an EMBL/GenBank/DDBJ whole genome shotgun (WGS) entry which is preliminary data.</text>
</comment>